<proteinExistence type="predicted"/>
<comment type="caution">
    <text evidence="1">The sequence shown here is derived from an EMBL/GenBank/DDBJ whole genome shotgun (WGS) entry which is preliminary data.</text>
</comment>
<gene>
    <name evidence="1" type="ORF">AN640_02525</name>
</gene>
<protein>
    <submittedName>
        <fullName evidence="1">Uncharacterized protein</fullName>
    </submittedName>
</protein>
<organism evidence="1 2">
    <name type="scientific">Candidatus Epulonipiscium fishelsonii</name>
    <dbReference type="NCBI Taxonomy" id="77094"/>
    <lineage>
        <taxon>Bacteria</taxon>
        <taxon>Bacillati</taxon>
        <taxon>Bacillota</taxon>
        <taxon>Clostridia</taxon>
        <taxon>Lachnospirales</taxon>
        <taxon>Lachnospiraceae</taxon>
        <taxon>Candidatus Epulonipiscium</taxon>
    </lineage>
</organism>
<keyword evidence="2" id="KW-1185">Reference proteome</keyword>
<evidence type="ECO:0000313" key="1">
    <source>
        <dbReference type="EMBL" id="ONI38436.1"/>
    </source>
</evidence>
<name>A0ACC8X947_9FIRM</name>
<evidence type="ECO:0000313" key="2">
    <source>
        <dbReference type="Proteomes" id="UP000188637"/>
    </source>
</evidence>
<accession>A0ACC8X947</accession>
<reference evidence="1" key="1">
    <citation type="submission" date="2016-08" db="EMBL/GenBank/DDBJ databases">
        <authorList>
            <person name="Ngugi D.K."/>
            <person name="Miyake S."/>
            <person name="Stingl U."/>
        </authorList>
    </citation>
    <scope>NUCLEOTIDE SEQUENCE</scope>
    <source>
        <strain evidence="1">SCG-D08WGA-EpuloA1</strain>
    </source>
</reference>
<dbReference type="EMBL" id="LJHD01000291">
    <property type="protein sequence ID" value="ONI38436.1"/>
    <property type="molecule type" value="Genomic_DNA"/>
</dbReference>
<dbReference type="Proteomes" id="UP000188637">
    <property type="component" value="Unassembled WGS sequence"/>
</dbReference>
<sequence length="1173" mass="131258">MKKHIALLTAGLIFSSLSMTTPATEVAETYVKRVTETPKTEVTETPKKRVTETSKKRVTETSKTEVAEALEIEVSETYVKRVTETAETEVAEAPVKEIAETAETEIAETLETEVAETLETGVAEAPVKEIAETAETEVTEAPVKEIAETAETGMTEAPVKEIAETEVTETLETGVTEAPVKEIAETEVTETLETGVTEAPVKEIAETEVTETLETGVTEAPVKEIAETEVTETLETGVTEAPVKEIAETEVTETLETGVTEAPVKEIADFVIVHTNDTHGRIVSGDYDGMGLSRVSTIINEAETTYGEENVLILDAGDTLHGQPIVSVSEGKSITSILNIMGYDAMVPGNHDFNYGTERLIELDEMLDLEMIAANVTDNITDEPILNPYIIEEVGGQKVGIFGLATPETSYKTNPLNVENITFQDPFEVATEIVKELEGQVDFIIALSHLGVEGEWTSIKLAEEVEGINLIVDGHSHTELPEGQLVNDTYIVQAGEFNKNVGIVEIDVLENDEFEILPKLITKEEGMLLEEDEDVVEAIEVINAEFDYITGLVVGHTDIFLDGERESVRTGETSMGNLITNAMLLESGADIALTNGGGIRASIEEGNITKRDVINVLPFGNYIVTIEVTGQEIYQAIEMGIDAYPQAKGAFPHIAGMHVIFDESKPAGGRIVEIRLDSGEMVKTDEVYLLATNDFIRAGGDEYTMFVDNPIMNEYSALDEAVIEYLLVKGTEGTELNDRILVTTIDDIPLPVFTAEDLAKKAEEEAKKEEAKKEEEDKLVAVTLEVYTIEEGDSLGYIANLYDTSISELRQINEIEDSDVIFIGDKIIVPSKKVVEEDTMEEITEEVIEEDIIGEVVSEELVIDEEIMEGIMEELIEEDTMDEVMEEEIEEDIMNEVMEEVEEEITEEDTMDEVMEEEIIEEDTMDEVEEEITEEDTMDEVMEEVIEEDTMNEVKEEIIEEDIMNEVIEEVEEELIEEDIIEEVEEEITEEEIIEEDTMEEEIEEDTIEEVEEEITEEDTMDEVMEEDTMEEVIEEVREEDIMNEVTEEDTMEEVIEEVREEDIMNEVIEEVIEEVREEVREEDIMNEVTEEVIEEDIMNEVTEEEITEEDTMEEVEEEKESSIRAWHTIKWGDSLNYISMIYGIPVERLIEVNGITRPDLILVGNQLIIPTH</sequence>